<comment type="caution">
    <text evidence="8">The sequence shown here is derived from an EMBL/GenBank/DDBJ whole genome shotgun (WGS) entry which is preliminary data.</text>
</comment>
<evidence type="ECO:0000259" key="7">
    <source>
        <dbReference type="PROSITE" id="PS50863"/>
    </source>
</evidence>
<dbReference type="AlphaFoldDB" id="A0A2G9H526"/>
<evidence type="ECO:0000313" key="9">
    <source>
        <dbReference type="Proteomes" id="UP000231279"/>
    </source>
</evidence>
<dbReference type="Pfam" id="PF02362">
    <property type="entry name" value="B3"/>
    <property type="match status" value="2"/>
</dbReference>
<dbReference type="InterPro" id="IPR039218">
    <property type="entry name" value="REM_fam"/>
</dbReference>
<protein>
    <recommendedName>
        <fullName evidence="7">TF-B3 domain-containing protein</fullName>
    </recommendedName>
</protein>
<dbReference type="PROSITE" id="PS50863">
    <property type="entry name" value="B3"/>
    <property type="match status" value="2"/>
</dbReference>
<gene>
    <name evidence="8" type="ORF">CDL12_14772</name>
</gene>
<proteinExistence type="predicted"/>
<dbReference type="InterPro" id="IPR003340">
    <property type="entry name" value="B3_DNA-bd"/>
</dbReference>
<name>A0A2G9H526_9LAMI</name>
<dbReference type="CDD" id="cd10017">
    <property type="entry name" value="B3_DNA"/>
    <property type="match status" value="2"/>
</dbReference>
<dbReference type="PANTHER" id="PTHR31674:SF21">
    <property type="entry name" value="B3 DOMAIN-CONTAINING PROTEIN REM15 ISOFORM X1"/>
    <property type="match status" value="1"/>
</dbReference>
<dbReference type="InterPro" id="IPR015300">
    <property type="entry name" value="DNA-bd_pseudobarrel_sf"/>
</dbReference>
<dbReference type="SMART" id="SM01019">
    <property type="entry name" value="B3"/>
    <property type="match status" value="2"/>
</dbReference>
<dbReference type="GO" id="GO:0005634">
    <property type="term" value="C:nucleus"/>
    <property type="evidence" value="ECO:0007669"/>
    <property type="project" value="UniProtKB-SubCell"/>
</dbReference>
<evidence type="ECO:0000256" key="5">
    <source>
        <dbReference type="ARBA" id="ARBA00023242"/>
    </source>
</evidence>
<sequence>MEGKLATIRHFFKVMMPGFHEKLNLPPAFCEKVKQEKSEWAIVKSRKGTWKVRLCRNGEGLMCLKDGWANFVNKHGLSIGDFVLFEHIGHLHFNAFVFDPSACEREFVMEFDNEHEGANGNYHPRNTNEQPTATKESRPSSKNKNPHFAVTMQPHHAHKRSKVTIPAEFSRTNNIFKNSSVTLRDPCKKQWLVKLLVQKQGRIRCRMERGWYDFYVSNKLKDGDVCVFNMVRRSIKSGTVLMDVQIFAAPP</sequence>
<dbReference type="PANTHER" id="PTHR31674">
    <property type="entry name" value="B3 DOMAIN-CONTAINING PROTEIN REM-LIKE 3-RELATED"/>
    <property type="match status" value="1"/>
</dbReference>
<evidence type="ECO:0000256" key="3">
    <source>
        <dbReference type="ARBA" id="ARBA00023125"/>
    </source>
</evidence>
<dbReference type="SUPFAM" id="SSF101936">
    <property type="entry name" value="DNA-binding pseudobarrel domain"/>
    <property type="match status" value="2"/>
</dbReference>
<evidence type="ECO:0000256" key="6">
    <source>
        <dbReference type="SAM" id="MobiDB-lite"/>
    </source>
</evidence>
<dbReference type="Proteomes" id="UP000231279">
    <property type="component" value="Unassembled WGS sequence"/>
</dbReference>
<dbReference type="Gene3D" id="2.40.330.10">
    <property type="entry name" value="DNA-binding pseudobarrel domain"/>
    <property type="match status" value="2"/>
</dbReference>
<evidence type="ECO:0000313" key="8">
    <source>
        <dbReference type="EMBL" id="PIN12619.1"/>
    </source>
</evidence>
<evidence type="ECO:0000256" key="2">
    <source>
        <dbReference type="ARBA" id="ARBA00023015"/>
    </source>
</evidence>
<dbReference type="EMBL" id="NKXS01002651">
    <property type="protein sequence ID" value="PIN12619.1"/>
    <property type="molecule type" value="Genomic_DNA"/>
</dbReference>
<dbReference type="OrthoDB" id="1109907at2759"/>
<reference evidence="9" key="1">
    <citation type="journal article" date="2018" name="Gigascience">
        <title>Genome assembly of the Pink Ipe (Handroanthus impetiginosus, Bignoniaceae), a highly valued, ecologically keystone Neotropical timber forest tree.</title>
        <authorList>
            <person name="Silva-Junior O.B."/>
            <person name="Grattapaglia D."/>
            <person name="Novaes E."/>
            <person name="Collevatti R.G."/>
        </authorList>
    </citation>
    <scope>NUCLEOTIDE SEQUENCE [LARGE SCALE GENOMIC DNA]</scope>
    <source>
        <strain evidence="9">cv. UFG-1</strain>
    </source>
</reference>
<accession>A0A2G9H526</accession>
<evidence type="ECO:0000256" key="4">
    <source>
        <dbReference type="ARBA" id="ARBA00023163"/>
    </source>
</evidence>
<keyword evidence="9" id="KW-1185">Reference proteome</keyword>
<organism evidence="8 9">
    <name type="scientific">Handroanthus impetiginosus</name>
    <dbReference type="NCBI Taxonomy" id="429701"/>
    <lineage>
        <taxon>Eukaryota</taxon>
        <taxon>Viridiplantae</taxon>
        <taxon>Streptophyta</taxon>
        <taxon>Embryophyta</taxon>
        <taxon>Tracheophyta</taxon>
        <taxon>Spermatophyta</taxon>
        <taxon>Magnoliopsida</taxon>
        <taxon>eudicotyledons</taxon>
        <taxon>Gunneridae</taxon>
        <taxon>Pentapetalae</taxon>
        <taxon>asterids</taxon>
        <taxon>lamiids</taxon>
        <taxon>Lamiales</taxon>
        <taxon>Bignoniaceae</taxon>
        <taxon>Crescentiina</taxon>
        <taxon>Tabebuia alliance</taxon>
        <taxon>Handroanthus</taxon>
    </lineage>
</organism>
<feature type="domain" description="TF-B3" evidence="7">
    <location>
        <begin position="148"/>
        <end position="250"/>
    </location>
</feature>
<keyword evidence="4" id="KW-0804">Transcription</keyword>
<dbReference type="GO" id="GO:0003677">
    <property type="term" value="F:DNA binding"/>
    <property type="evidence" value="ECO:0007669"/>
    <property type="project" value="UniProtKB-KW"/>
</dbReference>
<feature type="region of interest" description="Disordered" evidence="6">
    <location>
        <begin position="116"/>
        <end position="146"/>
    </location>
</feature>
<feature type="domain" description="TF-B3" evidence="7">
    <location>
        <begin position="8"/>
        <end position="101"/>
    </location>
</feature>
<dbReference type="STRING" id="429701.A0A2G9H526"/>
<keyword evidence="5" id="KW-0539">Nucleus</keyword>
<feature type="compositionally biased region" description="Polar residues" evidence="6">
    <location>
        <begin position="124"/>
        <end position="134"/>
    </location>
</feature>
<evidence type="ECO:0000256" key="1">
    <source>
        <dbReference type="ARBA" id="ARBA00004123"/>
    </source>
</evidence>
<comment type="subcellular location">
    <subcellularLocation>
        <location evidence="1">Nucleus</location>
    </subcellularLocation>
</comment>
<keyword evidence="3" id="KW-0238">DNA-binding</keyword>
<keyword evidence="2" id="KW-0805">Transcription regulation</keyword>